<proteinExistence type="predicted"/>
<dbReference type="PANTHER" id="PTHR24276">
    <property type="entry name" value="POLYSERASE-RELATED"/>
    <property type="match status" value="1"/>
</dbReference>
<dbReference type="InterPro" id="IPR001254">
    <property type="entry name" value="Trypsin_dom"/>
</dbReference>
<evidence type="ECO:0000256" key="1">
    <source>
        <dbReference type="ARBA" id="ARBA00004613"/>
    </source>
</evidence>
<evidence type="ECO:0000256" key="3">
    <source>
        <dbReference type="ARBA" id="ARBA00022670"/>
    </source>
</evidence>
<evidence type="ECO:0000313" key="11">
    <source>
        <dbReference type="EMBL" id="JAD08892.1"/>
    </source>
</evidence>
<feature type="signal peptide" evidence="9">
    <location>
        <begin position="1"/>
        <end position="27"/>
    </location>
</feature>
<reference evidence="11" key="2">
    <citation type="journal article" date="2015" name="Gigascience">
        <title>Reconstructing a comprehensive transcriptome assembly of a white-pupal translocated strain of the pest fruit fly Bactrocera cucurbitae.</title>
        <authorList>
            <person name="Sim S.B."/>
            <person name="Calla B."/>
            <person name="Hall B."/>
            <person name="DeRego T."/>
            <person name="Geib S.M."/>
        </authorList>
    </citation>
    <scope>NUCLEOTIDE SEQUENCE</scope>
</reference>
<dbReference type="PROSITE" id="PS50240">
    <property type="entry name" value="TRYPSIN_DOM"/>
    <property type="match status" value="1"/>
</dbReference>
<dbReference type="SMART" id="SM00020">
    <property type="entry name" value="Tryp_SPc"/>
    <property type="match status" value="1"/>
</dbReference>
<feature type="domain" description="Peptidase S1" evidence="10">
    <location>
        <begin position="33"/>
        <end position="258"/>
    </location>
</feature>
<dbReference type="SUPFAM" id="SSF50494">
    <property type="entry name" value="Trypsin-like serine proteases"/>
    <property type="match status" value="1"/>
</dbReference>
<gene>
    <name evidence="11" type="primary">CTR1</name>
    <name evidence="11" type="ORF">g.53419</name>
</gene>
<keyword evidence="7" id="KW-0865">Zymogen</keyword>
<evidence type="ECO:0000256" key="7">
    <source>
        <dbReference type="ARBA" id="ARBA00023145"/>
    </source>
</evidence>
<dbReference type="InterPro" id="IPR043504">
    <property type="entry name" value="Peptidase_S1_PA_chymotrypsin"/>
</dbReference>
<accession>A0A0A1XD45</accession>
<dbReference type="AlphaFoldDB" id="A0A0A1XD45"/>
<evidence type="ECO:0000256" key="4">
    <source>
        <dbReference type="ARBA" id="ARBA00022729"/>
    </source>
</evidence>
<dbReference type="GO" id="GO:0004252">
    <property type="term" value="F:serine-type endopeptidase activity"/>
    <property type="evidence" value="ECO:0007669"/>
    <property type="project" value="InterPro"/>
</dbReference>
<keyword evidence="4 9" id="KW-0732">Signal</keyword>
<name>A0A0A1XD45_ZEUCU</name>
<evidence type="ECO:0000256" key="2">
    <source>
        <dbReference type="ARBA" id="ARBA00022525"/>
    </source>
</evidence>
<feature type="non-terminal residue" evidence="11">
    <location>
        <position position="1"/>
    </location>
</feature>
<dbReference type="GO" id="GO:0005576">
    <property type="term" value="C:extracellular region"/>
    <property type="evidence" value="ECO:0007669"/>
    <property type="project" value="UniProtKB-SubCell"/>
</dbReference>
<organism evidence="11">
    <name type="scientific">Zeugodacus cucurbitae</name>
    <name type="common">Melon fruit fly</name>
    <name type="synonym">Bactrocera cucurbitae</name>
    <dbReference type="NCBI Taxonomy" id="28588"/>
    <lineage>
        <taxon>Eukaryota</taxon>
        <taxon>Metazoa</taxon>
        <taxon>Ecdysozoa</taxon>
        <taxon>Arthropoda</taxon>
        <taxon>Hexapoda</taxon>
        <taxon>Insecta</taxon>
        <taxon>Pterygota</taxon>
        <taxon>Neoptera</taxon>
        <taxon>Endopterygota</taxon>
        <taxon>Diptera</taxon>
        <taxon>Brachycera</taxon>
        <taxon>Muscomorpha</taxon>
        <taxon>Tephritoidea</taxon>
        <taxon>Tephritidae</taxon>
        <taxon>Zeugodacus</taxon>
        <taxon>Zeugodacus</taxon>
    </lineage>
</organism>
<feature type="chain" id="PRO_5001983455" evidence="9">
    <location>
        <begin position="28"/>
        <end position="263"/>
    </location>
</feature>
<evidence type="ECO:0000256" key="6">
    <source>
        <dbReference type="ARBA" id="ARBA00022825"/>
    </source>
</evidence>
<dbReference type="InterPro" id="IPR050430">
    <property type="entry name" value="Peptidase_S1"/>
</dbReference>
<keyword evidence="8" id="KW-1015">Disulfide bond</keyword>
<evidence type="ECO:0000256" key="8">
    <source>
        <dbReference type="ARBA" id="ARBA00023157"/>
    </source>
</evidence>
<evidence type="ECO:0000256" key="5">
    <source>
        <dbReference type="ARBA" id="ARBA00022801"/>
    </source>
</evidence>
<dbReference type="GO" id="GO:0006508">
    <property type="term" value="P:proteolysis"/>
    <property type="evidence" value="ECO:0007669"/>
    <property type="project" value="UniProtKB-KW"/>
</dbReference>
<sequence length="263" mass="27496">FVAMAVTRITALTFILAVFYVCGSTNAAPNGRILEGNDAAAGAYPWVVSVRVDNSHVAVGNIIDASHIITSGHVVSELGSRAIAVSRVSVRVGSINQYAGGQIVNVESINIHPSYGNFLNDVAIIRLQKPLTFSAKIAAIALATAEDNESLVEGTEVAVAGWGLQLSGASPYKLQQATLKVLSSHECEYQAGYGYDSVLCLEHGVNQGIARGDDGAGVVVNKKLVGVASFFFGAGGTKFPDVSSRVSYYSNWIAETIAASNDA</sequence>
<keyword evidence="2" id="KW-0964">Secreted</keyword>
<dbReference type="PANTHER" id="PTHR24276:SF91">
    <property type="entry name" value="AT26814P-RELATED"/>
    <property type="match status" value="1"/>
</dbReference>
<keyword evidence="6" id="KW-0720">Serine protease</keyword>
<comment type="subcellular location">
    <subcellularLocation>
        <location evidence="1">Secreted</location>
    </subcellularLocation>
</comment>
<reference evidence="11" key="1">
    <citation type="submission" date="2014-11" db="EMBL/GenBank/DDBJ databases">
        <authorList>
            <person name="Geib S."/>
        </authorList>
    </citation>
    <scope>NUCLEOTIDE SEQUENCE</scope>
</reference>
<protein>
    <submittedName>
        <fullName evidence="11">Chymotrypsin-1</fullName>
    </submittedName>
</protein>
<keyword evidence="5" id="KW-0378">Hydrolase</keyword>
<dbReference type="FunFam" id="2.40.10.10:FF:000146">
    <property type="entry name" value="Serine protease 53"/>
    <property type="match status" value="1"/>
</dbReference>
<dbReference type="CDD" id="cd00190">
    <property type="entry name" value="Tryp_SPc"/>
    <property type="match status" value="1"/>
</dbReference>
<evidence type="ECO:0000256" key="9">
    <source>
        <dbReference type="SAM" id="SignalP"/>
    </source>
</evidence>
<dbReference type="InterPro" id="IPR009003">
    <property type="entry name" value="Peptidase_S1_PA"/>
</dbReference>
<dbReference type="Pfam" id="PF00089">
    <property type="entry name" value="Trypsin"/>
    <property type="match status" value="1"/>
</dbReference>
<dbReference type="EMBL" id="GBXI01005400">
    <property type="protein sequence ID" value="JAD08892.1"/>
    <property type="molecule type" value="Transcribed_RNA"/>
</dbReference>
<evidence type="ECO:0000259" key="10">
    <source>
        <dbReference type="PROSITE" id="PS50240"/>
    </source>
</evidence>
<keyword evidence="3" id="KW-0645">Protease</keyword>
<dbReference type="Gene3D" id="2.40.10.10">
    <property type="entry name" value="Trypsin-like serine proteases"/>
    <property type="match status" value="1"/>
</dbReference>